<evidence type="ECO:0000256" key="5">
    <source>
        <dbReference type="ARBA" id="ARBA00023136"/>
    </source>
</evidence>
<evidence type="ECO:0000256" key="6">
    <source>
        <dbReference type="SAM" id="Phobius"/>
    </source>
</evidence>
<feature type="transmembrane region" description="Helical" evidence="6">
    <location>
        <begin position="129"/>
        <end position="148"/>
    </location>
</feature>
<keyword evidence="3 6" id="KW-0812">Transmembrane</keyword>
<dbReference type="RefSeq" id="WP_226605304.1">
    <property type="nucleotide sequence ID" value="NZ_JAJAQI010000005.1"/>
</dbReference>
<keyword evidence="5 6" id="KW-0472">Membrane</keyword>
<reference evidence="8" key="1">
    <citation type="submission" date="2021-10" db="EMBL/GenBank/DDBJ databases">
        <title>Roseicella aerolatum sp. nov., isolated from aerosols of e-waste dismantling site.</title>
        <authorList>
            <person name="Qin T."/>
        </authorList>
    </citation>
    <scope>NUCLEOTIDE SEQUENCE</scope>
    <source>
        <strain evidence="8">GB24</strain>
    </source>
</reference>
<feature type="transmembrane region" description="Helical" evidence="6">
    <location>
        <begin position="187"/>
        <end position="209"/>
    </location>
</feature>
<evidence type="ECO:0000256" key="1">
    <source>
        <dbReference type="ARBA" id="ARBA00004141"/>
    </source>
</evidence>
<feature type="transmembrane region" description="Helical" evidence="6">
    <location>
        <begin position="99"/>
        <end position="117"/>
    </location>
</feature>
<keyword evidence="9" id="KW-1185">Reference proteome</keyword>
<feature type="transmembrane region" description="Helical" evidence="6">
    <location>
        <begin position="73"/>
        <end position="93"/>
    </location>
</feature>
<dbReference type="AlphaFoldDB" id="A0A9X1IB87"/>
<dbReference type="GO" id="GO:0016020">
    <property type="term" value="C:membrane"/>
    <property type="evidence" value="ECO:0007669"/>
    <property type="project" value="UniProtKB-SubCell"/>
</dbReference>
<evidence type="ECO:0000313" key="8">
    <source>
        <dbReference type="EMBL" id="MCB4821086.1"/>
    </source>
</evidence>
<dbReference type="Proteomes" id="UP001139311">
    <property type="component" value="Unassembled WGS sequence"/>
</dbReference>
<name>A0A9X1IB87_9PROT</name>
<feature type="transmembrane region" description="Helical" evidence="6">
    <location>
        <begin position="154"/>
        <end position="175"/>
    </location>
</feature>
<dbReference type="InterPro" id="IPR037185">
    <property type="entry name" value="EmrE-like"/>
</dbReference>
<feature type="domain" description="EamA" evidence="7">
    <location>
        <begin position="159"/>
        <end position="283"/>
    </location>
</feature>
<comment type="similarity">
    <text evidence="2">Belongs to the drug/metabolite transporter (DMT) superfamily. 10 TMS drug/metabolite exporter (DME) (TC 2.A.7.3) family.</text>
</comment>
<keyword evidence="4 6" id="KW-1133">Transmembrane helix</keyword>
<dbReference type="InterPro" id="IPR000620">
    <property type="entry name" value="EamA_dom"/>
</dbReference>
<evidence type="ECO:0000256" key="4">
    <source>
        <dbReference type="ARBA" id="ARBA00022989"/>
    </source>
</evidence>
<comment type="caution">
    <text evidence="8">The sequence shown here is derived from an EMBL/GenBank/DDBJ whole genome shotgun (WGS) entry which is preliminary data.</text>
</comment>
<dbReference type="EMBL" id="JAJAQI010000005">
    <property type="protein sequence ID" value="MCB4821086.1"/>
    <property type="molecule type" value="Genomic_DNA"/>
</dbReference>
<evidence type="ECO:0000259" key="7">
    <source>
        <dbReference type="Pfam" id="PF00892"/>
    </source>
</evidence>
<organism evidence="8 9">
    <name type="scientific">Roseicella aerolata</name>
    <dbReference type="NCBI Taxonomy" id="2883479"/>
    <lineage>
        <taxon>Bacteria</taxon>
        <taxon>Pseudomonadati</taxon>
        <taxon>Pseudomonadota</taxon>
        <taxon>Alphaproteobacteria</taxon>
        <taxon>Acetobacterales</taxon>
        <taxon>Roseomonadaceae</taxon>
        <taxon>Roseicella</taxon>
    </lineage>
</organism>
<sequence>MALRHDIRRGAICMLASHALFTAMGAIVKHLADHIPVIELMFFRSVFALPVVLLICTRAGGATLRTKRFGGHALRACTGIAAQTLGFYALGLLPLAEQVALGYTQPLFVTILAIPFLGERVGLHRWSAVVLGFLGVLLIAAGQGAGFGVASPELLLGTAAGVAQGMFSALTTLLVRQLSATESSSTITLWQSLLMGAYAAVLLPFFWVTPDWVDLGLLIMVGLVGGCAQWLLTEAWASAQVSAIAPYSYSALLWSVGLGWLVFGDLPGLAMLAGSGLIVAAGLYILHRELVRRGQAGSGAPKGRDPKA</sequence>
<feature type="transmembrane region" description="Helical" evidence="6">
    <location>
        <begin position="215"/>
        <end position="232"/>
    </location>
</feature>
<accession>A0A9X1IB87</accession>
<gene>
    <name evidence="8" type="ORF">LHA35_04990</name>
</gene>
<dbReference type="SUPFAM" id="SSF103481">
    <property type="entry name" value="Multidrug resistance efflux transporter EmrE"/>
    <property type="match status" value="2"/>
</dbReference>
<proteinExistence type="inferred from homology"/>
<evidence type="ECO:0000256" key="2">
    <source>
        <dbReference type="ARBA" id="ARBA00009853"/>
    </source>
</evidence>
<evidence type="ECO:0000256" key="3">
    <source>
        <dbReference type="ARBA" id="ARBA00022692"/>
    </source>
</evidence>
<feature type="transmembrane region" description="Helical" evidence="6">
    <location>
        <begin position="269"/>
        <end position="286"/>
    </location>
</feature>
<protein>
    <submittedName>
        <fullName evidence="8">DMT family transporter</fullName>
    </submittedName>
</protein>
<comment type="subcellular location">
    <subcellularLocation>
        <location evidence="1">Membrane</location>
        <topology evidence="1">Multi-pass membrane protein</topology>
    </subcellularLocation>
</comment>
<dbReference type="PANTHER" id="PTHR22911">
    <property type="entry name" value="ACYL-MALONYL CONDENSING ENZYME-RELATED"/>
    <property type="match status" value="1"/>
</dbReference>
<evidence type="ECO:0000313" key="9">
    <source>
        <dbReference type="Proteomes" id="UP001139311"/>
    </source>
</evidence>
<dbReference type="PANTHER" id="PTHR22911:SF6">
    <property type="entry name" value="SOLUTE CARRIER FAMILY 35 MEMBER G1"/>
    <property type="match status" value="1"/>
</dbReference>
<dbReference type="Pfam" id="PF00892">
    <property type="entry name" value="EamA"/>
    <property type="match status" value="2"/>
</dbReference>
<feature type="domain" description="EamA" evidence="7">
    <location>
        <begin position="9"/>
        <end position="140"/>
    </location>
</feature>
<feature type="transmembrane region" description="Helical" evidence="6">
    <location>
        <begin position="41"/>
        <end position="61"/>
    </location>
</feature>
<feature type="transmembrane region" description="Helical" evidence="6">
    <location>
        <begin position="244"/>
        <end position="263"/>
    </location>
</feature>